<evidence type="ECO:0000313" key="2">
    <source>
        <dbReference type="EMBL" id="NDV01477.1"/>
    </source>
</evidence>
<evidence type="ECO:0000256" key="1">
    <source>
        <dbReference type="SAM" id="Phobius"/>
    </source>
</evidence>
<dbReference type="RefSeq" id="WP_163893464.1">
    <property type="nucleotide sequence ID" value="NZ_JAAFYS010000002.1"/>
</dbReference>
<dbReference type="Pfam" id="PF17272">
    <property type="entry name" value="DUF5337"/>
    <property type="match status" value="1"/>
</dbReference>
<dbReference type="AlphaFoldDB" id="A0A6B2JSE8"/>
<comment type="caution">
    <text evidence="2">The sequence shown here is derived from an EMBL/GenBank/DDBJ whole genome shotgun (WGS) entry which is preliminary data.</text>
</comment>
<dbReference type="Proteomes" id="UP000474757">
    <property type="component" value="Unassembled WGS sequence"/>
</dbReference>
<feature type="transmembrane region" description="Helical" evidence="1">
    <location>
        <begin position="44"/>
        <end position="62"/>
    </location>
</feature>
<keyword evidence="1" id="KW-0472">Membrane</keyword>
<sequence length="71" mass="7856">MDDCRPPRARAGRAAALVMAGTGLYWIAVTYLGAQAGWPTRIRALLDLFALAGFGLGLWMTWRAYRLGRDE</sequence>
<dbReference type="InterPro" id="IPR020308">
    <property type="entry name" value="Uncharacterised_Ynq1"/>
</dbReference>
<keyword evidence="1" id="KW-1133">Transmembrane helix</keyword>
<protein>
    <submittedName>
        <fullName evidence="2">DUF5337 domain-containing protein</fullName>
    </submittedName>
</protein>
<accession>A0A6B2JSE8</accession>
<name>A0A6B2JSE8_9RHOB</name>
<reference evidence="2 3" key="1">
    <citation type="submission" date="2020-02" db="EMBL/GenBank/DDBJ databases">
        <title>Pseudoroseicyclus tamarix, sp. nov., isolated from offshore sediment of a Tamarix chinensis forest.</title>
        <authorList>
            <person name="Gai Y."/>
        </authorList>
    </citation>
    <scope>NUCLEOTIDE SEQUENCE [LARGE SCALE GENOMIC DNA]</scope>
    <source>
        <strain evidence="2 3">CLL3-39</strain>
    </source>
</reference>
<proteinExistence type="predicted"/>
<gene>
    <name evidence="2" type="ORF">GZA08_10920</name>
</gene>
<organism evidence="2 3">
    <name type="scientific">Pseudoroseicyclus tamaricis</name>
    <dbReference type="NCBI Taxonomy" id="2705421"/>
    <lineage>
        <taxon>Bacteria</taxon>
        <taxon>Pseudomonadati</taxon>
        <taxon>Pseudomonadota</taxon>
        <taxon>Alphaproteobacteria</taxon>
        <taxon>Rhodobacterales</taxon>
        <taxon>Paracoccaceae</taxon>
        <taxon>Pseudoroseicyclus</taxon>
    </lineage>
</organism>
<dbReference type="EMBL" id="JAAGAB010000002">
    <property type="protein sequence ID" value="NDV01477.1"/>
    <property type="molecule type" value="Genomic_DNA"/>
</dbReference>
<keyword evidence="1" id="KW-0812">Transmembrane</keyword>
<evidence type="ECO:0000313" key="3">
    <source>
        <dbReference type="Proteomes" id="UP000474757"/>
    </source>
</evidence>
<feature type="transmembrane region" description="Helical" evidence="1">
    <location>
        <begin position="12"/>
        <end position="32"/>
    </location>
</feature>
<keyword evidence="3" id="KW-1185">Reference proteome</keyword>